<gene>
    <name evidence="1" type="ORF">N3K66_000702</name>
</gene>
<dbReference type="EMBL" id="CM047940">
    <property type="protein sequence ID" value="KAI9904173.1"/>
    <property type="molecule type" value="Genomic_DNA"/>
</dbReference>
<evidence type="ECO:0000313" key="1">
    <source>
        <dbReference type="EMBL" id="KAI9904173.1"/>
    </source>
</evidence>
<proteinExistence type="predicted"/>
<name>A0ACC0VEI8_9HYPO</name>
<dbReference type="Proteomes" id="UP001163324">
    <property type="component" value="Chromosome 1"/>
</dbReference>
<sequence>MQTPNKACHNCRRQRLRCDRSYPRCNKCRLAGKECLGYGQLFRWTGSVASRGRLAGKASSADAVEGSLSPGRDDAKHGSNGFKETKVKYDMFSVSPPESEQDVEDDSSDTQLSRMSSPVSVDAPWAATPWVLADPLFQDMSQPYRHYLSYFTDRVCKDLVSFDGVPDKNPFRGLVPLTRAQPLLQHIIVAASAAHMSNLLRPPMYPMAQPDGVITYPNAGQASKRALKDALVAKHKALRLMHTAVQNIATVGVDVVLAAALFFINVELIESGKHGWKAHLEGVGKMMAMLPPSDSSTRELRDYMLSDCFSYFVLASAFMAATSTIQSYFESDRIPTVLQRVTDNSYICCPPRIMEILYSATQLSNVRADDEESKRQVAMAGAELLHQAQSFDMLAWAAAALNTPHLRDVPLQSRVNVGTAHQLAACLYIVQAIPELDHIVGPNAAEDLHSSMFKVLARVPPEDPNFKSTTWPTFVFAAGATEPEKRAMAMDRLLKLVQCCPWGFIYTAMETLQVLWHLDQGRKGGKTWIQTLKDPELNFLIV</sequence>
<reference evidence="1" key="1">
    <citation type="submission" date="2022-10" db="EMBL/GenBank/DDBJ databases">
        <title>Complete Genome of Trichothecium roseum strain YXFP-22015, a Plant Pathogen Isolated from Citrus.</title>
        <authorList>
            <person name="Wang Y."/>
            <person name="Zhu L."/>
        </authorList>
    </citation>
    <scope>NUCLEOTIDE SEQUENCE</scope>
    <source>
        <strain evidence="1">YXFP-22015</strain>
    </source>
</reference>
<accession>A0ACC0VEI8</accession>
<comment type="caution">
    <text evidence="1">The sequence shown here is derived from an EMBL/GenBank/DDBJ whole genome shotgun (WGS) entry which is preliminary data.</text>
</comment>
<protein>
    <submittedName>
        <fullName evidence="1">Uncharacterized protein</fullName>
    </submittedName>
</protein>
<evidence type="ECO:0000313" key="2">
    <source>
        <dbReference type="Proteomes" id="UP001163324"/>
    </source>
</evidence>
<keyword evidence="2" id="KW-1185">Reference proteome</keyword>
<organism evidence="1 2">
    <name type="scientific">Trichothecium roseum</name>
    <dbReference type="NCBI Taxonomy" id="47278"/>
    <lineage>
        <taxon>Eukaryota</taxon>
        <taxon>Fungi</taxon>
        <taxon>Dikarya</taxon>
        <taxon>Ascomycota</taxon>
        <taxon>Pezizomycotina</taxon>
        <taxon>Sordariomycetes</taxon>
        <taxon>Hypocreomycetidae</taxon>
        <taxon>Hypocreales</taxon>
        <taxon>Hypocreales incertae sedis</taxon>
        <taxon>Trichothecium</taxon>
    </lineage>
</organism>